<name>W6Y5L0_COCC2</name>
<evidence type="ECO:0000313" key="2">
    <source>
        <dbReference type="Proteomes" id="UP000053841"/>
    </source>
</evidence>
<dbReference type="RefSeq" id="XP_007710904.1">
    <property type="nucleotide sequence ID" value="XM_007712714.1"/>
</dbReference>
<reference evidence="1 2" key="1">
    <citation type="journal article" date="2013" name="PLoS Genet.">
        <title>Comparative genome structure, secondary metabolite, and effector coding capacity across Cochliobolus pathogens.</title>
        <authorList>
            <person name="Condon B.J."/>
            <person name="Leng Y."/>
            <person name="Wu D."/>
            <person name="Bushley K.E."/>
            <person name="Ohm R.A."/>
            <person name="Otillar R."/>
            <person name="Martin J."/>
            <person name="Schackwitz W."/>
            <person name="Grimwood J."/>
            <person name="MohdZainudin N."/>
            <person name="Xue C."/>
            <person name="Wang R."/>
            <person name="Manning V.A."/>
            <person name="Dhillon B."/>
            <person name="Tu Z.J."/>
            <person name="Steffenson B.J."/>
            <person name="Salamov A."/>
            <person name="Sun H."/>
            <person name="Lowry S."/>
            <person name="LaButti K."/>
            <person name="Han J."/>
            <person name="Copeland A."/>
            <person name="Lindquist E."/>
            <person name="Barry K."/>
            <person name="Schmutz J."/>
            <person name="Baker S.E."/>
            <person name="Ciuffetti L.M."/>
            <person name="Grigoriev I.V."/>
            <person name="Zhong S."/>
            <person name="Turgeon B.G."/>
        </authorList>
    </citation>
    <scope>NUCLEOTIDE SEQUENCE [LARGE SCALE GENOMIC DNA]</scope>
    <source>
        <strain evidence="1 2">26-R-13</strain>
    </source>
</reference>
<sequence>MQRRGASRRDCGEGAEMTCRSEEMAHNVCSSLRQPSLLAISCSWCLLHHAIVYRGHLRACTGHACSASRCRNRIQCRCHWCTAWILERSVFVFCSATSCAVVHGLLVGACPQRGLSPNGTEGQTRVWWPWCG</sequence>
<organism evidence="1 2">
    <name type="scientific">Cochliobolus carbonum (strain 26-R-13)</name>
    <name type="common">Maize leaf spot fungus</name>
    <name type="synonym">Bipolaris zeicola</name>
    <dbReference type="NCBI Taxonomy" id="930089"/>
    <lineage>
        <taxon>Eukaryota</taxon>
        <taxon>Fungi</taxon>
        <taxon>Dikarya</taxon>
        <taxon>Ascomycota</taxon>
        <taxon>Pezizomycotina</taxon>
        <taxon>Dothideomycetes</taxon>
        <taxon>Pleosporomycetidae</taxon>
        <taxon>Pleosporales</taxon>
        <taxon>Pleosporineae</taxon>
        <taxon>Pleosporaceae</taxon>
        <taxon>Bipolaris</taxon>
    </lineage>
</organism>
<dbReference type="GeneID" id="19148047"/>
<accession>W6Y5L0</accession>
<dbReference type="AlphaFoldDB" id="W6Y5L0"/>
<evidence type="ECO:0000313" key="1">
    <source>
        <dbReference type="EMBL" id="EUC34787.1"/>
    </source>
</evidence>
<dbReference type="KEGG" id="bze:COCCADRAFT_35608"/>
<protein>
    <submittedName>
        <fullName evidence="1">Uncharacterized protein</fullName>
    </submittedName>
</protein>
<gene>
    <name evidence="1" type="ORF">COCCADRAFT_35608</name>
</gene>
<dbReference type="OrthoDB" id="3682261at2759"/>
<dbReference type="HOGENOM" id="CLU_1763148_0_0_1"/>
<dbReference type="Proteomes" id="UP000053841">
    <property type="component" value="Unassembled WGS sequence"/>
</dbReference>
<dbReference type="EMBL" id="KI964585">
    <property type="protein sequence ID" value="EUC34787.1"/>
    <property type="molecule type" value="Genomic_DNA"/>
</dbReference>
<proteinExistence type="predicted"/>
<keyword evidence="2" id="KW-1185">Reference proteome</keyword>